<accession>A0AB34G0D8</accession>
<keyword evidence="2" id="KW-1133">Transmembrane helix</keyword>
<feature type="transmembrane region" description="Helical" evidence="2">
    <location>
        <begin position="216"/>
        <end position="244"/>
    </location>
</feature>
<proteinExistence type="predicted"/>
<reference evidence="3" key="1">
    <citation type="submission" date="2023-01" db="EMBL/GenBank/DDBJ databases">
        <title>The growth and conidiation of Purpureocillium lavendulum are regulated by nitrogen source and histone H3K14 acetylation.</title>
        <authorList>
            <person name="Tang P."/>
            <person name="Han J."/>
            <person name="Zhang C."/>
            <person name="Tang P."/>
            <person name="Qi F."/>
            <person name="Zhang K."/>
            <person name="Liang L."/>
        </authorList>
    </citation>
    <scope>NUCLEOTIDE SEQUENCE</scope>
    <source>
        <strain evidence="3">YMF1.00683</strain>
    </source>
</reference>
<comment type="caution">
    <text evidence="3">The sequence shown here is derived from an EMBL/GenBank/DDBJ whole genome shotgun (WGS) entry which is preliminary data.</text>
</comment>
<dbReference type="EMBL" id="JAQHRD010000002">
    <property type="protein sequence ID" value="KAJ6444336.1"/>
    <property type="molecule type" value="Genomic_DNA"/>
</dbReference>
<feature type="region of interest" description="Disordered" evidence="1">
    <location>
        <begin position="1"/>
        <end position="33"/>
    </location>
</feature>
<keyword evidence="4" id="KW-1185">Reference proteome</keyword>
<evidence type="ECO:0000313" key="3">
    <source>
        <dbReference type="EMBL" id="KAJ6444336.1"/>
    </source>
</evidence>
<dbReference type="AlphaFoldDB" id="A0AB34G0D8"/>
<feature type="transmembrane region" description="Helical" evidence="2">
    <location>
        <begin position="317"/>
        <end position="338"/>
    </location>
</feature>
<keyword evidence="2" id="KW-0472">Membrane</keyword>
<evidence type="ECO:0000313" key="4">
    <source>
        <dbReference type="Proteomes" id="UP001163105"/>
    </source>
</evidence>
<feature type="compositionally biased region" description="Basic and acidic residues" evidence="1">
    <location>
        <begin position="1"/>
        <end position="21"/>
    </location>
</feature>
<keyword evidence="2" id="KW-0812">Transmembrane</keyword>
<evidence type="ECO:0000256" key="1">
    <source>
        <dbReference type="SAM" id="MobiDB-lite"/>
    </source>
</evidence>
<organism evidence="3 4">
    <name type="scientific">Purpureocillium lavendulum</name>
    <dbReference type="NCBI Taxonomy" id="1247861"/>
    <lineage>
        <taxon>Eukaryota</taxon>
        <taxon>Fungi</taxon>
        <taxon>Dikarya</taxon>
        <taxon>Ascomycota</taxon>
        <taxon>Pezizomycotina</taxon>
        <taxon>Sordariomycetes</taxon>
        <taxon>Hypocreomycetidae</taxon>
        <taxon>Hypocreales</taxon>
        <taxon>Ophiocordycipitaceae</taxon>
        <taxon>Purpureocillium</taxon>
    </lineage>
</organism>
<sequence length="701" mass="75134">MARDAPDDIHADERRPARLEDLDNGAQHADDGAGLGHQLGDVVRQQDLLGGALDAALGVGLDALGAGGGGEDLGAEVLRDLFGELRDELLERRGQLVEALGEGAVAVLDQLGQVVVGGGHAVDQVLEDLRELLQHLGRVGRRDDLVVLGREVEPVQHAAEILGLALTLAGRHQVRLRREALVLLVLRLLVPREKQGEALLEKRLVVGVEHGRRVPLVMAAVLVLVRVLVLVLALALVLSAGALVEDVVRVPHRVDAALRLFLGLPLGLLLRPVLLDLFHDSLLGTRNDERRLDQNCKSCWVSLVSPSTVCFLAPRHAVRLCVLHLVLVALPVGLPLLLHDLVRQRCPSRAALPAAPLVGLRVGDGALADVPVADPRPRALGALLGPLRAQEGLLADVVQAQRAVGLGAPHAHRDNVPARLAELDALPLVGRGVRVVVRLHQPRPELEESARRHGIEARPALLEPPAVDEAGQHGFHLTVLEPPVGDCRLRLRLLLVSLAAAAAAAAARLSPVLGARELDGLHLRDGQDLHARGVVLVEHAVEDALDKGQLVGAVGGGELRLRVRRRVDEGVDALFRELVDGAPDLVIEERGRLGRDLEVRLEVLLRHLLGPRVAVAALGVENGGQDALGLLERYRAMRQQRLQKRPVAVVVAVPQEVVHSRVAVALPARPLRRFVACASLAELDRWVAEGVGLAGARCEFH</sequence>
<name>A0AB34G0D8_9HYPO</name>
<protein>
    <submittedName>
        <fullName evidence="3">Uncharacterized protein</fullName>
    </submittedName>
</protein>
<gene>
    <name evidence="3" type="ORF">O9K51_02730</name>
</gene>
<feature type="transmembrane region" description="Helical" evidence="2">
    <location>
        <begin position="256"/>
        <end position="274"/>
    </location>
</feature>
<evidence type="ECO:0000256" key="2">
    <source>
        <dbReference type="SAM" id="Phobius"/>
    </source>
</evidence>
<dbReference type="Proteomes" id="UP001163105">
    <property type="component" value="Unassembled WGS sequence"/>
</dbReference>